<feature type="region of interest" description="Disordered" evidence="1">
    <location>
        <begin position="18"/>
        <end position="124"/>
    </location>
</feature>
<name>M2Z1K1_PSEFD</name>
<accession>M2Z1K1</accession>
<evidence type="ECO:0000313" key="2">
    <source>
        <dbReference type="EMBL" id="EME83705.1"/>
    </source>
</evidence>
<keyword evidence="3" id="KW-1185">Reference proteome</keyword>
<dbReference type="HOGENOM" id="CLU_1548296_0_0_1"/>
<evidence type="ECO:0000313" key="3">
    <source>
        <dbReference type="Proteomes" id="UP000016932"/>
    </source>
</evidence>
<evidence type="ECO:0000256" key="1">
    <source>
        <dbReference type="SAM" id="MobiDB-lite"/>
    </source>
</evidence>
<dbReference type="RefSeq" id="XP_007926867.1">
    <property type="nucleotide sequence ID" value="XM_007928676.1"/>
</dbReference>
<proteinExistence type="predicted"/>
<dbReference type="VEuPathDB" id="FungiDB:MYCFIDRAFT_211398"/>
<dbReference type="GeneID" id="19337397"/>
<organism evidence="2 3">
    <name type="scientific">Pseudocercospora fijiensis (strain CIRAD86)</name>
    <name type="common">Black leaf streak disease fungus</name>
    <name type="synonym">Mycosphaerella fijiensis</name>
    <dbReference type="NCBI Taxonomy" id="383855"/>
    <lineage>
        <taxon>Eukaryota</taxon>
        <taxon>Fungi</taxon>
        <taxon>Dikarya</taxon>
        <taxon>Ascomycota</taxon>
        <taxon>Pezizomycotina</taxon>
        <taxon>Dothideomycetes</taxon>
        <taxon>Dothideomycetidae</taxon>
        <taxon>Mycosphaerellales</taxon>
        <taxon>Mycosphaerellaceae</taxon>
        <taxon>Pseudocercospora</taxon>
    </lineage>
</organism>
<reference evidence="2 3" key="1">
    <citation type="journal article" date="2012" name="PLoS Pathog.">
        <title>Diverse lifestyles and strategies of plant pathogenesis encoded in the genomes of eighteen Dothideomycetes fungi.</title>
        <authorList>
            <person name="Ohm R.A."/>
            <person name="Feau N."/>
            <person name="Henrissat B."/>
            <person name="Schoch C.L."/>
            <person name="Horwitz B.A."/>
            <person name="Barry K.W."/>
            <person name="Condon B.J."/>
            <person name="Copeland A.C."/>
            <person name="Dhillon B."/>
            <person name="Glaser F."/>
            <person name="Hesse C.N."/>
            <person name="Kosti I."/>
            <person name="LaButti K."/>
            <person name="Lindquist E.A."/>
            <person name="Lucas S."/>
            <person name="Salamov A.A."/>
            <person name="Bradshaw R.E."/>
            <person name="Ciuffetti L."/>
            <person name="Hamelin R.C."/>
            <person name="Kema G.H.J."/>
            <person name="Lawrence C."/>
            <person name="Scott J.A."/>
            <person name="Spatafora J.W."/>
            <person name="Turgeon B.G."/>
            <person name="de Wit P.J.G.M."/>
            <person name="Zhong S."/>
            <person name="Goodwin S.B."/>
            <person name="Grigoriev I.V."/>
        </authorList>
    </citation>
    <scope>NUCLEOTIDE SEQUENCE [LARGE SCALE GENOMIC DNA]</scope>
    <source>
        <strain evidence="2 3">CIRAD86</strain>
    </source>
</reference>
<protein>
    <submittedName>
        <fullName evidence="2">Uncharacterized protein</fullName>
    </submittedName>
</protein>
<dbReference type="Proteomes" id="UP000016932">
    <property type="component" value="Unassembled WGS sequence"/>
</dbReference>
<sequence>MLRSCRHTICDCLDTQKSTRRCPRRHPREESQQPLRTRNHGIPSRPWPDSRRSLHRQSQKAKSIGGRALENHAAQARQHDRRRPHSSLDQRRSHPTSPGRAPTADKRQADQGRAGKCRASAIEGQAESRVRMDIWQPQPQCDRDLSRLLGCRLQHKLGETAAEGFGASEAGFE</sequence>
<dbReference type="KEGG" id="pfj:MYCFIDRAFT_211398"/>
<dbReference type="EMBL" id="KB446558">
    <property type="protein sequence ID" value="EME83705.1"/>
    <property type="molecule type" value="Genomic_DNA"/>
</dbReference>
<dbReference type="AlphaFoldDB" id="M2Z1K1"/>
<gene>
    <name evidence="2" type="ORF">MYCFIDRAFT_211398</name>
</gene>